<accession>A0A812MGP9</accession>
<organism evidence="1 2">
    <name type="scientific">Symbiodinium necroappetens</name>
    <dbReference type="NCBI Taxonomy" id="1628268"/>
    <lineage>
        <taxon>Eukaryota</taxon>
        <taxon>Sar</taxon>
        <taxon>Alveolata</taxon>
        <taxon>Dinophyceae</taxon>
        <taxon>Suessiales</taxon>
        <taxon>Symbiodiniaceae</taxon>
        <taxon>Symbiodinium</taxon>
    </lineage>
</organism>
<protein>
    <submittedName>
        <fullName evidence="1">Uncharacterized protein</fullName>
    </submittedName>
</protein>
<reference evidence="1" key="1">
    <citation type="submission" date="2021-02" db="EMBL/GenBank/DDBJ databases">
        <authorList>
            <person name="Dougan E. K."/>
            <person name="Rhodes N."/>
            <person name="Thang M."/>
            <person name="Chan C."/>
        </authorList>
    </citation>
    <scope>NUCLEOTIDE SEQUENCE</scope>
</reference>
<dbReference type="Proteomes" id="UP000601435">
    <property type="component" value="Unassembled WGS sequence"/>
</dbReference>
<dbReference type="AlphaFoldDB" id="A0A812MGP9"/>
<name>A0A812MGP9_9DINO</name>
<keyword evidence="2" id="KW-1185">Reference proteome</keyword>
<feature type="non-terminal residue" evidence="1">
    <location>
        <position position="1"/>
    </location>
</feature>
<evidence type="ECO:0000313" key="2">
    <source>
        <dbReference type="Proteomes" id="UP000601435"/>
    </source>
</evidence>
<proteinExistence type="predicted"/>
<comment type="caution">
    <text evidence="1">The sequence shown here is derived from an EMBL/GenBank/DDBJ whole genome shotgun (WGS) entry which is preliminary data.</text>
</comment>
<sequence>MHAFLDVMDLPNRIGMMSWDGETLVFVAGTETASGLYTTDGSTITRVLVSGLELPGQPGNPVVRFGGVTMNGSRFAATLDGTQAFTGAIVQNVGGVSNVVVDNTTIAPDGMGTLTFTEGSLDIDERNAFVWNGGTQQGAGILTNTFGDILPVATGATPVPGFAGASFTSLSTRPIIDDGLIAFRASSFRAGDFQFRTGVYTWDEGLLRSVADSSTPAPDGGLHEFVNFLRPGVDVDNGTVYFASRTSQTTSLGLYASLPSGTPLEPVVDRFTLIPGSDDTFVASPLHNVRDVFDADNGVVAFSTGFGVYVNIDGETLKVVDRDDTIDP</sequence>
<evidence type="ECO:0000313" key="1">
    <source>
        <dbReference type="EMBL" id="CAE7262580.1"/>
    </source>
</evidence>
<gene>
    <name evidence="1" type="ORF">SNEC2469_LOCUS6047</name>
</gene>
<dbReference type="EMBL" id="CAJNJA010010799">
    <property type="protein sequence ID" value="CAE7262580.1"/>
    <property type="molecule type" value="Genomic_DNA"/>
</dbReference>